<dbReference type="Gene3D" id="3.40.710.10">
    <property type="entry name" value="DD-peptidase/beta-lactamase superfamily"/>
    <property type="match status" value="1"/>
</dbReference>
<gene>
    <name evidence="2" type="ORF">METZ01_LOCUS117187</name>
</gene>
<dbReference type="InterPro" id="IPR050789">
    <property type="entry name" value="Diverse_Enzym_Activities"/>
</dbReference>
<sequence length="427" mass="47810">MRHRSNYLKFQSWFLASWIIVGIIFAQNFRTVKPETVGMSSKRLDLLTQQLDAYVSDKQLSGGVALVLRKGKAAYFHAFGHRDVTTQDQMKKDDIFRIASQSKALISVGIMILQERGQLLIQDPVDKYIPAFNQTTVAEVSPKDGYDIVDSRRKITLRDLLTHTAGISYGWGPAKDKWEEAKIQGWYFAFRDEPILETVKRIARLPMDAHPGEKFVYGYNTDILGAVIEVVSGQPLDEFLKYEIIKPLKMVDTHFYLPQKKSERLATVYSSTENGIKKAPDPGMATGQGHYIDGPRKSFSGGAGLLSTAEDYATFLQMMLNGGKMGQTRILSRKSVELMTVDHISNIDFPWNNGVGFGLGFSILKDVGSRGTPGTVGEYGWGGAYHSTYWVDPVEELVVVYFTQLIPANGMNDHAKLRTLVYQAIID</sequence>
<name>A0A381XJ72_9ZZZZ</name>
<dbReference type="SUPFAM" id="SSF56601">
    <property type="entry name" value="beta-lactamase/transpeptidase-like"/>
    <property type="match status" value="1"/>
</dbReference>
<dbReference type="PANTHER" id="PTHR43283:SF3">
    <property type="entry name" value="BETA-LACTAMASE FAMILY PROTEIN (AFU_ORTHOLOGUE AFUA_5G07500)"/>
    <property type="match status" value="1"/>
</dbReference>
<dbReference type="AlphaFoldDB" id="A0A381XJ72"/>
<accession>A0A381XJ72</accession>
<reference evidence="2" key="1">
    <citation type="submission" date="2018-05" db="EMBL/GenBank/DDBJ databases">
        <authorList>
            <person name="Lanie J.A."/>
            <person name="Ng W.-L."/>
            <person name="Kazmierczak K.M."/>
            <person name="Andrzejewski T.M."/>
            <person name="Davidsen T.M."/>
            <person name="Wayne K.J."/>
            <person name="Tettelin H."/>
            <person name="Glass J.I."/>
            <person name="Rusch D."/>
            <person name="Podicherti R."/>
            <person name="Tsui H.-C.T."/>
            <person name="Winkler M.E."/>
        </authorList>
    </citation>
    <scope>NUCLEOTIDE SEQUENCE</scope>
</reference>
<dbReference type="PANTHER" id="PTHR43283">
    <property type="entry name" value="BETA-LACTAMASE-RELATED"/>
    <property type="match status" value="1"/>
</dbReference>
<proteinExistence type="predicted"/>
<evidence type="ECO:0000313" key="2">
    <source>
        <dbReference type="EMBL" id="SVA64333.1"/>
    </source>
</evidence>
<dbReference type="InterPro" id="IPR012338">
    <property type="entry name" value="Beta-lactam/transpept-like"/>
</dbReference>
<dbReference type="EMBL" id="UINC01015241">
    <property type="protein sequence ID" value="SVA64333.1"/>
    <property type="molecule type" value="Genomic_DNA"/>
</dbReference>
<protein>
    <recommendedName>
        <fullName evidence="1">Beta-lactamase-related domain-containing protein</fullName>
    </recommendedName>
</protein>
<feature type="domain" description="Beta-lactamase-related" evidence="1">
    <location>
        <begin position="50"/>
        <end position="408"/>
    </location>
</feature>
<dbReference type="Pfam" id="PF00144">
    <property type="entry name" value="Beta-lactamase"/>
    <property type="match status" value="1"/>
</dbReference>
<evidence type="ECO:0000259" key="1">
    <source>
        <dbReference type="Pfam" id="PF00144"/>
    </source>
</evidence>
<dbReference type="InterPro" id="IPR001466">
    <property type="entry name" value="Beta-lactam-related"/>
</dbReference>
<organism evidence="2">
    <name type="scientific">marine metagenome</name>
    <dbReference type="NCBI Taxonomy" id="408172"/>
    <lineage>
        <taxon>unclassified sequences</taxon>
        <taxon>metagenomes</taxon>
        <taxon>ecological metagenomes</taxon>
    </lineage>
</organism>